<dbReference type="EMBL" id="JAERRG010000001">
    <property type="protein sequence ID" value="MBL1112343.1"/>
    <property type="molecule type" value="Genomic_DNA"/>
</dbReference>
<keyword evidence="4" id="KW-1185">Reference proteome</keyword>
<evidence type="ECO:0000313" key="3">
    <source>
        <dbReference type="EMBL" id="MBL1112343.1"/>
    </source>
</evidence>
<feature type="compositionally biased region" description="Acidic residues" evidence="1">
    <location>
        <begin position="156"/>
        <end position="169"/>
    </location>
</feature>
<comment type="caution">
    <text evidence="3">The sequence shown here is derived from an EMBL/GenBank/DDBJ whole genome shotgun (WGS) entry which is preliminary data.</text>
</comment>
<accession>A0ABS1PJ16</accession>
<proteinExistence type="predicted"/>
<dbReference type="Pfam" id="PF00975">
    <property type="entry name" value="Thioesterase"/>
    <property type="match status" value="1"/>
</dbReference>
<dbReference type="Proteomes" id="UP000621510">
    <property type="component" value="Unassembled WGS sequence"/>
</dbReference>
<reference evidence="3 4" key="1">
    <citation type="submission" date="2021-01" db="EMBL/GenBank/DDBJ databases">
        <title>WGS of actinomycetes isolated from Thailand.</title>
        <authorList>
            <person name="Thawai C."/>
        </authorList>
    </citation>
    <scope>NUCLEOTIDE SEQUENCE [LARGE SCALE GENOMIC DNA]</scope>
    <source>
        <strain evidence="3 4">CA3R110</strain>
    </source>
</reference>
<sequence length="284" mass="30223">FGAEVSIRALFTAPTVADVARLLDGTGDGTAHTDSDDIGLLLPLRTEGDRPPVFCVHPSTGLGRCYAELTDHLPPDRPVYALQARGFGTDESLPRTVEEMAADYVARIRTVQPAGPYHLLGWSFGGTVAHAMAALLQQQGETVDLLVSLDGYPGADETEPTGESADESAGEPAGEPADESAQGPRGGRRKQVRMLSEIQRVNANNNRLLQHHTPGVFRGNLLLFVATEGRPASVPAPLAPDSWAPYVDGHIEPVRIASDHDGMLTGEPLETIGQLISAQLLTEN</sequence>
<feature type="non-terminal residue" evidence="3">
    <location>
        <position position="1"/>
    </location>
</feature>
<protein>
    <submittedName>
        <fullName evidence="3">Alpha/beta fold hydrolase</fullName>
    </submittedName>
</protein>
<dbReference type="SUPFAM" id="SSF53474">
    <property type="entry name" value="alpha/beta-Hydrolases"/>
    <property type="match status" value="1"/>
</dbReference>
<organism evidence="3 4">
    <name type="scientific">Streptomyces endocoffeicus</name>
    <dbReference type="NCBI Taxonomy" id="2898945"/>
    <lineage>
        <taxon>Bacteria</taxon>
        <taxon>Bacillati</taxon>
        <taxon>Actinomycetota</taxon>
        <taxon>Actinomycetes</taxon>
        <taxon>Kitasatosporales</taxon>
        <taxon>Streptomycetaceae</taxon>
        <taxon>Streptomyces</taxon>
    </lineage>
</organism>
<dbReference type="SMART" id="SM00824">
    <property type="entry name" value="PKS_TE"/>
    <property type="match status" value="1"/>
</dbReference>
<dbReference type="InterPro" id="IPR001031">
    <property type="entry name" value="Thioesterase"/>
</dbReference>
<feature type="domain" description="Thioesterase TesA-like" evidence="2">
    <location>
        <begin position="54"/>
        <end position="280"/>
    </location>
</feature>
<dbReference type="RefSeq" id="WP_201848756.1">
    <property type="nucleotide sequence ID" value="NZ_JAERRG010000001.1"/>
</dbReference>
<gene>
    <name evidence="3" type="ORF">JK364_07960</name>
</gene>
<dbReference type="GO" id="GO:0016787">
    <property type="term" value="F:hydrolase activity"/>
    <property type="evidence" value="ECO:0007669"/>
    <property type="project" value="UniProtKB-KW"/>
</dbReference>
<feature type="region of interest" description="Disordered" evidence="1">
    <location>
        <begin position="150"/>
        <end position="190"/>
    </location>
</feature>
<name>A0ABS1PJ16_9ACTN</name>
<evidence type="ECO:0000259" key="2">
    <source>
        <dbReference type="SMART" id="SM00824"/>
    </source>
</evidence>
<dbReference type="Gene3D" id="3.40.50.1820">
    <property type="entry name" value="alpha/beta hydrolase"/>
    <property type="match status" value="1"/>
</dbReference>
<evidence type="ECO:0000256" key="1">
    <source>
        <dbReference type="SAM" id="MobiDB-lite"/>
    </source>
</evidence>
<dbReference type="InterPro" id="IPR020802">
    <property type="entry name" value="TesA-like"/>
</dbReference>
<evidence type="ECO:0000313" key="4">
    <source>
        <dbReference type="Proteomes" id="UP000621510"/>
    </source>
</evidence>
<keyword evidence="3" id="KW-0378">Hydrolase</keyword>
<dbReference type="InterPro" id="IPR029058">
    <property type="entry name" value="AB_hydrolase_fold"/>
</dbReference>